<protein>
    <submittedName>
        <fullName evidence="1">Uncharacterized protein</fullName>
    </submittedName>
</protein>
<reference evidence="1" key="1">
    <citation type="submission" date="2014-09" db="EMBL/GenBank/DDBJ databases">
        <authorList>
            <person name="Magalhaes I.L.F."/>
            <person name="Oliveira U."/>
            <person name="Santos F.R."/>
            <person name="Vidigal T.H.D.A."/>
            <person name="Brescovit A.D."/>
            <person name="Santos A.J."/>
        </authorList>
    </citation>
    <scope>NUCLEOTIDE SEQUENCE</scope>
    <source>
        <tissue evidence="1">Shoot tissue taken approximately 20 cm above the soil surface</tissue>
    </source>
</reference>
<accession>A0A0A9GWY1</accession>
<dbReference type="EMBL" id="GBRH01168381">
    <property type="protein sequence ID" value="JAE29515.1"/>
    <property type="molecule type" value="Transcribed_RNA"/>
</dbReference>
<sequence length="73" mass="8254">MKPVPRWTAREMCAVLHTQLMQRLRRTSTSQESAALRIGPRSTDLCVDHHSATAHGMPPTILLQTCSYMVTEF</sequence>
<evidence type="ECO:0000313" key="1">
    <source>
        <dbReference type="EMBL" id="JAE29515.1"/>
    </source>
</evidence>
<proteinExistence type="predicted"/>
<organism evidence="1">
    <name type="scientific">Arundo donax</name>
    <name type="common">Giant reed</name>
    <name type="synonym">Donax arundinaceus</name>
    <dbReference type="NCBI Taxonomy" id="35708"/>
    <lineage>
        <taxon>Eukaryota</taxon>
        <taxon>Viridiplantae</taxon>
        <taxon>Streptophyta</taxon>
        <taxon>Embryophyta</taxon>
        <taxon>Tracheophyta</taxon>
        <taxon>Spermatophyta</taxon>
        <taxon>Magnoliopsida</taxon>
        <taxon>Liliopsida</taxon>
        <taxon>Poales</taxon>
        <taxon>Poaceae</taxon>
        <taxon>PACMAD clade</taxon>
        <taxon>Arundinoideae</taxon>
        <taxon>Arundineae</taxon>
        <taxon>Arundo</taxon>
    </lineage>
</organism>
<reference evidence="1" key="2">
    <citation type="journal article" date="2015" name="Data Brief">
        <title>Shoot transcriptome of the giant reed, Arundo donax.</title>
        <authorList>
            <person name="Barrero R.A."/>
            <person name="Guerrero F.D."/>
            <person name="Moolhuijzen P."/>
            <person name="Goolsby J.A."/>
            <person name="Tidwell J."/>
            <person name="Bellgard S.E."/>
            <person name="Bellgard M.I."/>
        </authorList>
    </citation>
    <scope>NUCLEOTIDE SEQUENCE</scope>
    <source>
        <tissue evidence="1">Shoot tissue taken approximately 20 cm above the soil surface</tissue>
    </source>
</reference>
<dbReference type="AlphaFoldDB" id="A0A0A9GWY1"/>
<name>A0A0A9GWY1_ARUDO</name>